<dbReference type="PANTHER" id="PTHR43531:SF11">
    <property type="entry name" value="METHYL-ACCEPTING CHEMOTAXIS PROTEIN 3"/>
    <property type="match status" value="1"/>
</dbReference>
<dbReference type="PROSITE" id="PS50111">
    <property type="entry name" value="CHEMOTAXIS_TRANSDUC_2"/>
    <property type="match status" value="1"/>
</dbReference>
<evidence type="ECO:0000256" key="3">
    <source>
        <dbReference type="ARBA" id="ARBA00023224"/>
    </source>
</evidence>
<dbReference type="Pfam" id="PF14827">
    <property type="entry name" value="dCache_3"/>
    <property type="match status" value="1"/>
</dbReference>
<dbReference type="Proteomes" id="UP000296201">
    <property type="component" value="Chromosome"/>
</dbReference>
<sequence length="941" mass="103688">MFKRLGLQPKIIFLSLFITLLVIIALGIIGWITYQTQFKQIAHNTAQEMVQDVERSLDKKLDIGVTNAVSFASNRELIQAIVDNDKPLVNDILGNISKTYKENTQYKNVKIHIHTPENRSFLRSWRDKNGDDLSAFRFGVQKVINEKKPIRVLELGRAGLAVRGIAPLFHNGEYIGSLEFIQGLRSMAKAYQERDMDYLMLLNQEALKISVKASKNTPVGNYVLANNKWFSPESIELAQKMDWRLLNEQGWLIQDGRLITQIPVKDMRGKLVGTQVIAEPTTKFDAEMAGILNETIKQILSILAIVVLMVIAILVSLNKLVIRPVKELQNTISTVLTQGDFSVRVRTDNNGNEVNLMAKDFNELLQMLQNVIASITDSMQSIEKGKLSARVTADAVGELDDLKNSVNQTAQILDNTMSEIERVLGEMQLANFSVDVKDIPAEGAFKKSLDSIHETVASLKSAIAEINQTMMAMSQANFTQPIHTPLSGDLDHLKTNINNTLVDLENGFNGFTHSLTQLTSGDLTTRVEGEFSGQLAKLQDIINNSLNNIGSMLTEIKFMSDGSSQNVIQVSRGNIDLNERTQNQAASIEETAASMEEITSTVQNSLSNAKEANQLSQQAKDEADKGAQIMDQTRSAMRGIEEASGKISEITTLIDSIAFQTNLLALNAAVEAARAGDHGRGFAVVAGEVRNLAQKSADAAKDIARLVQDTAEQIANGTELTEQSSNMLSQINQRITSVSEMVDAITKSAEEQSLGISQINQAVSSMDQITQQNAALVETVAEDTQSMDKKISRLVELTQIFKIDIPQLSLNTTVSTGNFDFAQARRAVKACRAHISGLLHTGSKDFDYNMVTNPDNSELGKWLATTGQQYQQHSAYQQLVSLNKAFHQHLEEAVHMLDKMPLLPSEKVSQIEQASDALIEAINQLENAEASVSESAALPHH</sequence>
<reference evidence="10 11" key="1">
    <citation type="submission" date="2018-08" db="EMBL/GenBank/DDBJ databases">
        <title>Horizontal acquisition of hydrogen conversion ability and other habitat adaptations in Hydrogenovibrio crunogenus strains.</title>
        <authorList>
            <person name="Gonnella G."/>
            <person name="Adam N."/>
            <person name="Perner M."/>
        </authorList>
    </citation>
    <scope>NUCLEOTIDE SEQUENCE [LARGE SCALE GENOMIC DNA]</scope>
    <source>
        <strain evidence="10 11">SP-41</strain>
    </source>
</reference>
<feature type="domain" description="HAMP" evidence="9">
    <location>
        <begin position="319"/>
        <end position="373"/>
    </location>
</feature>
<dbReference type="OrthoDB" id="6433966at2"/>
<evidence type="ECO:0000259" key="8">
    <source>
        <dbReference type="PROSITE" id="PS50111"/>
    </source>
</evidence>
<feature type="transmembrane region" description="Helical" evidence="7">
    <location>
        <begin position="12"/>
        <end position="34"/>
    </location>
</feature>
<dbReference type="InterPro" id="IPR004090">
    <property type="entry name" value="Chemotax_Me-accpt_rcpt"/>
</dbReference>
<dbReference type="FunFam" id="1.10.287.950:FF:000001">
    <property type="entry name" value="Methyl-accepting chemotaxis sensory transducer"/>
    <property type="match status" value="1"/>
</dbReference>
<dbReference type="SMART" id="SM00283">
    <property type="entry name" value="MA"/>
    <property type="match status" value="1"/>
</dbReference>
<dbReference type="EMBL" id="CP032096">
    <property type="protein sequence ID" value="QBZ82047.1"/>
    <property type="molecule type" value="Genomic_DNA"/>
</dbReference>
<comment type="subcellular location">
    <subcellularLocation>
        <location evidence="1">Membrane</location>
    </subcellularLocation>
</comment>
<keyword evidence="3 5" id="KW-0807">Transducer</keyword>
<evidence type="ECO:0000256" key="4">
    <source>
        <dbReference type="ARBA" id="ARBA00029447"/>
    </source>
</evidence>
<feature type="domain" description="Methyl-accepting transducer" evidence="8">
    <location>
        <begin position="559"/>
        <end position="788"/>
    </location>
</feature>
<protein>
    <submittedName>
        <fullName evidence="10">Methyl-accepting chemotaxis protein II</fullName>
    </submittedName>
</protein>
<evidence type="ECO:0000313" key="11">
    <source>
        <dbReference type="Proteomes" id="UP000296201"/>
    </source>
</evidence>
<evidence type="ECO:0000256" key="2">
    <source>
        <dbReference type="ARBA" id="ARBA00022500"/>
    </source>
</evidence>
<keyword evidence="7" id="KW-0472">Membrane</keyword>
<dbReference type="GO" id="GO:0004888">
    <property type="term" value="F:transmembrane signaling receptor activity"/>
    <property type="evidence" value="ECO:0007669"/>
    <property type="project" value="InterPro"/>
</dbReference>
<keyword evidence="7" id="KW-0812">Transmembrane</keyword>
<dbReference type="Gene3D" id="1.20.120.1530">
    <property type="match status" value="2"/>
</dbReference>
<dbReference type="Gene3D" id="1.10.287.950">
    <property type="entry name" value="Methyl-accepting chemotaxis protein"/>
    <property type="match status" value="1"/>
</dbReference>
<feature type="domain" description="HAMP" evidence="9">
    <location>
        <begin position="375"/>
        <end position="418"/>
    </location>
</feature>
<accession>A0A4P7NWM1</accession>
<dbReference type="SUPFAM" id="SSF58104">
    <property type="entry name" value="Methyl-accepting chemotaxis protein (MCP) signaling domain"/>
    <property type="match status" value="1"/>
</dbReference>
<keyword evidence="6" id="KW-0175">Coiled coil</keyword>
<dbReference type="SUPFAM" id="SSF103190">
    <property type="entry name" value="Sensory domain-like"/>
    <property type="match status" value="1"/>
</dbReference>
<keyword evidence="2" id="KW-0145">Chemotaxis</keyword>
<dbReference type="Gene3D" id="1.20.120.30">
    <property type="entry name" value="Aspartate receptor, ligand-binding domain"/>
    <property type="match status" value="1"/>
</dbReference>
<dbReference type="GO" id="GO:0007165">
    <property type="term" value="P:signal transduction"/>
    <property type="evidence" value="ECO:0007669"/>
    <property type="project" value="UniProtKB-KW"/>
</dbReference>
<dbReference type="Pfam" id="PF00672">
    <property type="entry name" value="HAMP"/>
    <property type="match status" value="2"/>
</dbReference>
<feature type="coiled-coil region" evidence="6">
    <location>
        <begin position="578"/>
        <end position="622"/>
    </location>
</feature>
<keyword evidence="7" id="KW-1133">Transmembrane helix</keyword>
<evidence type="ECO:0000313" key="10">
    <source>
        <dbReference type="EMBL" id="QBZ82047.1"/>
    </source>
</evidence>
<evidence type="ECO:0000256" key="6">
    <source>
        <dbReference type="SAM" id="Coils"/>
    </source>
</evidence>
<gene>
    <name evidence="10" type="primary">tar_1</name>
    <name evidence="10" type="ORF">GHNINEIG_00071</name>
</gene>
<keyword evidence="11" id="KW-1185">Reference proteome</keyword>
<dbReference type="GO" id="GO:0006935">
    <property type="term" value="P:chemotaxis"/>
    <property type="evidence" value="ECO:0007669"/>
    <property type="project" value="UniProtKB-KW"/>
</dbReference>
<dbReference type="InterPro" id="IPR051310">
    <property type="entry name" value="MCP_chemotaxis"/>
</dbReference>
<evidence type="ECO:0000256" key="7">
    <source>
        <dbReference type="SAM" id="Phobius"/>
    </source>
</evidence>
<evidence type="ECO:0000259" key="9">
    <source>
        <dbReference type="PROSITE" id="PS50885"/>
    </source>
</evidence>
<dbReference type="SMART" id="SM00304">
    <property type="entry name" value="HAMP"/>
    <property type="match status" value="3"/>
</dbReference>
<dbReference type="InterPro" id="IPR003660">
    <property type="entry name" value="HAMP_dom"/>
</dbReference>
<dbReference type="RefSeq" id="WP_135794808.1">
    <property type="nucleotide sequence ID" value="NZ_CP032096.1"/>
</dbReference>
<dbReference type="SUPFAM" id="SSF158472">
    <property type="entry name" value="HAMP domain-like"/>
    <property type="match status" value="1"/>
</dbReference>
<evidence type="ECO:0000256" key="1">
    <source>
        <dbReference type="ARBA" id="ARBA00004370"/>
    </source>
</evidence>
<dbReference type="InterPro" id="IPR004089">
    <property type="entry name" value="MCPsignal_dom"/>
</dbReference>
<dbReference type="Pfam" id="PF00015">
    <property type="entry name" value="MCPsignal"/>
    <property type="match status" value="1"/>
</dbReference>
<dbReference type="InterPro" id="IPR029151">
    <property type="entry name" value="Sensor-like_sf"/>
</dbReference>
<organism evidence="10 11">
    <name type="scientific">Hydrogenovibrio crunogenus</name>
    <dbReference type="NCBI Taxonomy" id="39765"/>
    <lineage>
        <taxon>Bacteria</taxon>
        <taxon>Pseudomonadati</taxon>
        <taxon>Pseudomonadota</taxon>
        <taxon>Gammaproteobacteria</taxon>
        <taxon>Thiotrichales</taxon>
        <taxon>Piscirickettsiaceae</taxon>
        <taxon>Hydrogenovibrio</taxon>
    </lineage>
</organism>
<dbReference type="PROSITE" id="PS50885">
    <property type="entry name" value="HAMP"/>
    <property type="match status" value="2"/>
</dbReference>
<dbReference type="PANTHER" id="PTHR43531">
    <property type="entry name" value="PROTEIN ICFG"/>
    <property type="match status" value="1"/>
</dbReference>
<dbReference type="InterPro" id="IPR029150">
    <property type="entry name" value="dCache_3"/>
</dbReference>
<proteinExistence type="inferred from homology"/>
<dbReference type="AlphaFoldDB" id="A0A4P7NWM1"/>
<dbReference type="CDD" id="cd11386">
    <property type="entry name" value="MCP_signal"/>
    <property type="match status" value="1"/>
</dbReference>
<comment type="similarity">
    <text evidence="4">Belongs to the methyl-accepting chemotaxis (MCP) protein family.</text>
</comment>
<dbReference type="GO" id="GO:0005886">
    <property type="term" value="C:plasma membrane"/>
    <property type="evidence" value="ECO:0007669"/>
    <property type="project" value="TreeGrafter"/>
</dbReference>
<evidence type="ECO:0000256" key="5">
    <source>
        <dbReference type="PROSITE-ProRule" id="PRU00284"/>
    </source>
</evidence>
<name>A0A4P7NWM1_9GAMM</name>
<dbReference type="PRINTS" id="PR00260">
    <property type="entry name" value="CHEMTRNSDUCR"/>
</dbReference>